<accession>A0ABD5VFT1</accession>
<name>A0ABD5VFT1_9EURY</name>
<dbReference type="GO" id="GO:0046872">
    <property type="term" value="F:metal ion binding"/>
    <property type="evidence" value="ECO:0007669"/>
    <property type="project" value="UniProtKB-KW"/>
</dbReference>
<evidence type="ECO:0000256" key="1">
    <source>
        <dbReference type="ARBA" id="ARBA00005568"/>
    </source>
</evidence>
<dbReference type="PANTHER" id="PTHR30502:SF0">
    <property type="entry name" value="PHOSPHOENOLPYRUVATE CARBOXYLASE FAMILY PROTEIN"/>
    <property type="match status" value="1"/>
</dbReference>
<keyword evidence="2" id="KW-0479">Metal-binding</keyword>
<dbReference type="Proteomes" id="UP001596395">
    <property type="component" value="Unassembled WGS sequence"/>
</dbReference>
<gene>
    <name evidence="5" type="ORF">ACFQGB_15850</name>
</gene>
<evidence type="ECO:0000256" key="2">
    <source>
        <dbReference type="ARBA" id="ARBA00022723"/>
    </source>
</evidence>
<reference evidence="5 6" key="1">
    <citation type="journal article" date="2019" name="Int. J. Syst. Evol. Microbiol.">
        <title>The Global Catalogue of Microorganisms (GCM) 10K type strain sequencing project: providing services to taxonomists for standard genome sequencing and annotation.</title>
        <authorList>
            <consortium name="The Broad Institute Genomics Platform"/>
            <consortium name="The Broad Institute Genome Sequencing Center for Infectious Disease"/>
            <person name="Wu L."/>
            <person name="Ma J."/>
        </authorList>
    </citation>
    <scope>NUCLEOTIDE SEQUENCE [LARGE SCALE GENOMIC DNA]</scope>
    <source>
        <strain evidence="5 6">GX26</strain>
    </source>
</reference>
<dbReference type="RefSeq" id="WP_336351289.1">
    <property type="nucleotide sequence ID" value="NZ_JAZAQL010000003.1"/>
</dbReference>
<dbReference type="SUPFAM" id="SSF51621">
    <property type="entry name" value="Phosphoenolpyruvate/pyruvate domain"/>
    <property type="match status" value="1"/>
</dbReference>
<keyword evidence="3 5" id="KW-0456">Lyase</keyword>
<sequence>MQPDFADRLRDGDALVGAWCTVGHPVVAEVLAAEPVDFVVLDGEHSENAIGDLADCVRAVDAANHRASQRNPDATATATVVRASGPDRAEIKRLLDLGPDGILVPQVESVADAREAVRGSQYPPEGVRGVAGGRAADYGRTLDDAVETANDDVATILQMETTGAIDDADAIAALDGLDALFVGPADLSARLGDFGAFDSDAFRASIDTVVDAASTAPGSVAVGTLATSHENATPRRDDWGMDFVVAGVDVAYLRDGLAGYLDALASGDEAPDGGDD</sequence>
<feature type="domain" description="HpcH/HpaI aldolase/citrate lyase" evidence="4">
    <location>
        <begin position="17"/>
        <end position="253"/>
    </location>
</feature>
<proteinExistence type="inferred from homology"/>
<keyword evidence="6" id="KW-1185">Reference proteome</keyword>
<evidence type="ECO:0000259" key="4">
    <source>
        <dbReference type="Pfam" id="PF03328"/>
    </source>
</evidence>
<evidence type="ECO:0000313" key="5">
    <source>
        <dbReference type="EMBL" id="MFC6954337.1"/>
    </source>
</evidence>
<comment type="similarity">
    <text evidence="1">Belongs to the HpcH/HpaI aldolase family.</text>
</comment>
<dbReference type="Pfam" id="PF03328">
    <property type="entry name" value="HpcH_HpaI"/>
    <property type="match status" value="1"/>
</dbReference>
<dbReference type="EMBL" id="JBHSXN010000003">
    <property type="protein sequence ID" value="MFC6954337.1"/>
    <property type="molecule type" value="Genomic_DNA"/>
</dbReference>
<dbReference type="Gene3D" id="3.20.20.60">
    <property type="entry name" value="Phosphoenolpyruvate-binding domains"/>
    <property type="match status" value="1"/>
</dbReference>
<evidence type="ECO:0000313" key="6">
    <source>
        <dbReference type="Proteomes" id="UP001596395"/>
    </source>
</evidence>
<dbReference type="InterPro" id="IPR015813">
    <property type="entry name" value="Pyrv/PenolPyrv_kinase-like_dom"/>
</dbReference>
<dbReference type="PANTHER" id="PTHR30502">
    <property type="entry name" value="2-KETO-3-DEOXY-L-RHAMNONATE ALDOLASE"/>
    <property type="match status" value="1"/>
</dbReference>
<protein>
    <submittedName>
        <fullName evidence="5">HpcH/HpaI aldolase/citrate lyase family protein</fullName>
    </submittedName>
</protein>
<dbReference type="InterPro" id="IPR040442">
    <property type="entry name" value="Pyrv_kinase-like_dom_sf"/>
</dbReference>
<dbReference type="GO" id="GO:0016829">
    <property type="term" value="F:lyase activity"/>
    <property type="evidence" value="ECO:0007669"/>
    <property type="project" value="UniProtKB-KW"/>
</dbReference>
<evidence type="ECO:0000256" key="3">
    <source>
        <dbReference type="ARBA" id="ARBA00023239"/>
    </source>
</evidence>
<dbReference type="InterPro" id="IPR005000">
    <property type="entry name" value="Aldolase/citrate-lyase_domain"/>
</dbReference>
<comment type="caution">
    <text evidence="5">The sequence shown here is derived from an EMBL/GenBank/DDBJ whole genome shotgun (WGS) entry which is preliminary data.</text>
</comment>
<dbReference type="AlphaFoldDB" id="A0ABD5VFT1"/>
<organism evidence="5 6">
    <name type="scientific">Halorubellus litoreus</name>
    <dbReference type="NCBI Taxonomy" id="755308"/>
    <lineage>
        <taxon>Archaea</taxon>
        <taxon>Methanobacteriati</taxon>
        <taxon>Methanobacteriota</taxon>
        <taxon>Stenosarchaea group</taxon>
        <taxon>Halobacteria</taxon>
        <taxon>Halobacteriales</taxon>
        <taxon>Halorubellaceae</taxon>
        <taxon>Halorubellus</taxon>
    </lineage>
</organism>
<dbReference type="InterPro" id="IPR050251">
    <property type="entry name" value="HpcH-HpaI_aldolase"/>
</dbReference>